<accession>A0A015K6F0</accession>
<dbReference type="HOGENOM" id="CLU_2741408_0_0_1"/>
<gene>
    <name evidence="1" type="ORF">RirG_155820</name>
</gene>
<name>A0A015K6F0_RHIIW</name>
<sequence length="71" mass="8699">MKDRFGKLRSENKIKNFWYLKQRSLKLETRIEQEMQQEVDSKYTVDDDNNDIMSFQSPFESIITNMFFDFC</sequence>
<dbReference type="EMBL" id="JEMT01024154">
    <property type="protein sequence ID" value="EXX63064.1"/>
    <property type="molecule type" value="Genomic_DNA"/>
</dbReference>
<keyword evidence="2" id="KW-1185">Reference proteome</keyword>
<protein>
    <submittedName>
        <fullName evidence="1">Uncharacterized protein</fullName>
    </submittedName>
</protein>
<dbReference type="OrthoDB" id="2143914at2759"/>
<reference evidence="1 2" key="1">
    <citation type="submission" date="2014-02" db="EMBL/GenBank/DDBJ databases">
        <title>Single nucleus genome sequencing reveals high similarity among nuclei of an endomycorrhizal fungus.</title>
        <authorList>
            <person name="Lin K."/>
            <person name="Geurts R."/>
            <person name="Zhang Z."/>
            <person name="Limpens E."/>
            <person name="Saunders D.G."/>
            <person name="Mu D."/>
            <person name="Pang E."/>
            <person name="Cao H."/>
            <person name="Cha H."/>
            <person name="Lin T."/>
            <person name="Zhou Q."/>
            <person name="Shang Y."/>
            <person name="Li Y."/>
            <person name="Ivanov S."/>
            <person name="Sharma T."/>
            <person name="Velzen R.V."/>
            <person name="Ruijter N.D."/>
            <person name="Aanen D.K."/>
            <person name="Win J."/>
            <person name="Kamoun S."/>
            <person name="Bisseling T."/>
            <person name="Huang S."/>
        </authorList>
    </citation>
    <scope>NUCLEOTIDE SEQUENCE [LARGE SCALE GENOMIC DNA]</scope>
    <source>
        <strain evidence="2">DAOM197198w</strain>
    </source>
</reference>
<dbReference type="Proteomes" id="UP000022910">
    <property type="component" value="Unassembled WGS sequence"/>
</dbReference>
<proteinExistence type="predicted"/>
<organism evidence="1 2">
    <name type="scientific">Rhizophagus irregularis (strain DAOM 197198w)</name>
    <name type="common">Glomus intraradices</name>
    <dbReference type="NCBI Taxonomy" id="1432141"/>
    <lineage>
        <taxon>Eukaryota</taxon>
        <taxon>Fungi</taxon>
        <taxon>Fungi incertae sedis</taxon>
        <taxon>Mucoromycota</taxon>
        <taxon>Glomeromycotina</taxon>
        <taxon>Glomeromycetes</taxon>
        <taxon>Glomerales</taxon>
        <taxon>Glomeraceae</taxon>
        <taxon>Rhizophagus</taxon>
    </lineage>
</organism>
<comment type="caution">
    <text evidence="1">The sequence shown here is derived from an EMBL/GenBank/DDBJ whole genome shotgun (WGS) entry which is preliminary data.</text>
</comment>
<dbReference type="AlphaFoldDB" id="A0A015K6F0"/>
<evidence type="ECO:0000313" key="2">
    <source>
        <dbReference type="Proteomes" id="UP000022910"/>
    </source>
</evidence>
<evidence type="ECO:0000313" key="1">
    <source>
        <dbReference type="EMBL" id="EXX63064.1"/>
    </source>
</evidence>